<protein>
    <recommendedName>
        <fullName evidence="6">Glycerol operon regulatory protein</fullName>
    </recommendedName>
</protein>
<evidence type="ECO:0000256" key="3">
    <source>
        <dbReference type="ARBA" id="ARBA00023125"/>
    </source>
</evidence>
<feature type="domain" description="HTH iclR-type" evidence="7">
    <location>
        <begin position="21"/>
        <end position="82"/>
    </location>
</feature>
<reference evidence="9 10" key="1">
    <citation type="submission" date="2016-11" db="EMBL/GenBank/DDBJ databases">
        <authorList>
            <person name="Jaros S."/>
            <person name="Januszkiewicz K."/>
            <person name="Wedrychowicz H."/>
        </authorList>
    </citation>
    <scope>NUCLEOTIDE SEQUENCE [LARGE SCALE GENOMIC DNA]</scope>
    <source>
        <strain evidence="9 10">DSM 43832</strain>
    </source>
</reference>
<dbReference type="InterPro" id="IPR036390">
    <property type="entry name" value="WH_DNA-bd_sf"/>
</dbReference>
<dbReference type="Proteomes" id="UP000184363">
    <property type="component" value="Unassembled WGS sequence"/>
</dbReference>
<keyword evidence="3" id="KW-0238">DNA-binding</keyword>
<evidence type="ECO:0000256" key="4">
    <source>
        <dbReference type="ARBA" id="ARBA00023163"/>
    </source>
</evidence>
<dbReference type="PROSITE" id="PS51077">
    <property type="entry name" value="HTH_ICLR"/>
    <property type="match status" value="1"/>
</dbReference>
<dbReference type="Gene3D" id="3.30.450.40">
    <property type="match status" value="1"/>
</dbReference>
<dbReference type="InterPro" id="IPR036388">
    <property type="entry name" value="WH-like_DNA-bd_sf"/>
</dbReference>
<comment type="function">
    <text evidence="5">May be an activator protein for the gylABX operon.</text>
</comment>
<keyword evidence="2" id="KW-0805">Transcription regulation</keyword>
<dbReference type="InterPro" id="IPR029016">
    <property type="entry name" value="GAF-like_dom_sf"/>
</dbReference>
<evidence type="ECO:0000256" key="5">
    <source>
        <dbReference type="ARBA" id="ARBA00058938"/>
    </source>
</evidence>
<dbReference type="GO" id="GO:0045892">
    <property type="term" value="P:negative regulation of DNA-templated transcription"/>
    <property type="evidence" value="ECO:0007669"/>
    <property type="project" value="TreeGrafter"/>
</dbReference>
<evidence type="ECO:0000259" key="8">
    <source>
        <dbReference type="PROSITE" id="PS51078"/>
    </source>
</evidence>
<evidence type="ECO:0000259" key="7">
    <source>
        <dbReference type="PROSITE" id="PS51077"/>
    </source>
</evidence>
<evidence type="ECO:0000313" key="9">
    <source>
        <dbReference type="EMBL" id="SHL06522.1"/>
    </source>
</evidence>
<evidence type="ECO:0000256" key="6">
    <source>
        <dbReference type="ARBA" id="ARBA00070406"/>
    </source>
</evidence>
<dbReference type="PROSITE" id="PS51078">
    <property type="entry name" value="ICLR_ED"/>
    <property type="match status" value="1"/>
</dbReference>
<evidence type="ECO:0000256" key="1">
    <source>
        <dbReference type="ARBA" id="ARBA00022798"/>
    </source>
</evidence>
<dbReference type="OrthoDB" id="7274111at2"/>
<dbReference type="GO" id="GO:0003700">
    <property type="term" value="F:DNA-binding transcription factor activity"/>
    <property type="evidence" value="ECO:0007669"/>
    <property type="project" value="TreeGrafter"/>
</dbReference>
<accession>A0A1M6XKJ5</accession>
<feature type="domain" description="IclR-ED" evidence="8">
    <location>
        <begin position="83"/>
        <end position="264"/>
    </location>
</feature>
<proteinExistence type="predicted"/>
<dbReference type="Pfam" id="PF01614">
    <property type="entry name" value="IclR_C"/>
    <property type="match status" value="1"/>
</dbReference>
<dbReference type="FunFam" id="1.10.10.10:FF:000056">
    <property type="entry name" value="IclR family transcriptional regulator"/>
    <property type="match status" value="1"/>
</dbReference>
<evidence type="ECO:0000256" key="2">
    <source>
        <dbReference type="ARBA" id="ARBA00023015"/>
    </source>
</evidence>
<organism evidence="9 10">
    <name type="scientific">Pseudonocardia thermophila</name>
    <dbReference type="NCBI Taxonomy" id="1848"/>
    <lineage>
        <taxon>Bacteria</taxon>
        <taxon>Bacillati</taxon>
        <taxon>Actinomycetota</taxon>
        <taxon>Actinomycetes</taxon>
        <taxon>Pseudonocardiales</taxon>
        <taxon>Pseudonocardiaceae</taxon>
        <taxon>Pseudonocardia</taxon>
    </lineage>
</organism>
<dbReference type="AlphaFoldDB" id="A0A1M6XKJ5"/>
<keyword evidence="1" id="KW-0319">Glycerol metabolism</keyword>
<dbReference type="Pfam" id="PF09339">
    <property type="entry name" value="HTH_IclR"/>
    <property type="match status" value="1"/>
</dbReference>
<dbReference type="RefSeq" id="WP_073458876.1">
    <property type="nucleotide sequence ID" value="NZ_FRAP01000017.1"/>
</dbReference>
<dbReference type="STRING" id="1848.SAMN05443637_11756"/>
<dbReference type="Gene3D" id="1.10.10.10">
    <property type="entry name" value="Winged helix-like DNA-binding domain superfamily/Winged helix DNA-binding domain"/>
    <property type="match status" value="1"/>
</dbReference>
<dbReference type="InterPro" id="IPR014757">
    <property type="entry name" value="Tscrpt_reg_IclR_C"/>
</dbReference>
<sequence length="264" mass="28594">MSTAPASPDDPGTSKLPPSAIESVDNALRLLLLFAERPRVRLTDVSTYLGVAASTAHRLLTTLQHRGFVRQDAVSRAYEPGSALTMIAAATQQRVDVRVRARPILERLHATYDETVHLGRLDGSVVEFLDSIESTRAVRVGSRTGRSLPAHCTSTGKAMLSTLSTEELHRRYPDTELEALTARTITSRDVLERELATARRRGYATSMQESEDGVASVAVPVVGPNGALFALNISMPTIRMPAAVRTRIAAALQEAAAELTELLR</sequence>
<dbReference type="InterPro" id="IPR005471">
    <property type="entry name" value="Tscrpt_reg_IclR_N"/>
</dbReference>
<name>A0A1M6XKJ5_PSETH</name>
<dbReference type="PANTHER" id="PTHR30136:SF24">
    <property type="entry name" value="HTH-TYPE TRANSCRIPTIONAL REPRESSOR ALLR"/>
    <property type="match status" value="1"/>
</dbReference>
<dbReference type="PANTHER" id="PTHR30136">
    <property type="entry name" value="HELIX-TURN-HELIX TRANSCRIPTIONAL REGULATOR, ICLR FAMILY"/>
    <property type="match status" value="1"/>
</dbReference>
<dbReference type="SMART" id="SM00346">
    <property type="entry name" value="HTH_ICLR"/>
    <property type="match status" value="1"/>
</dbReference>
<dbReference type="EMBL" id="FRAP01000017">
    <property type="protein sequence ID" value="SHL06522.1"/>
    <property type="molecule type" value="Genomic_DNA"/>
</dbReference>
<dbReference type="InterPro" id="IPR050707">
    <property type="entry name" value="HTH_MetabolicPath_Reg"/>
</dbReference>
<evidence type="ECO:0000313" key="10">
    <source>
        <dbReference type="Proteomes" id="UP000184363"/>
    </source>
</evidence>
<gene>
    <name evidence="9" type="ORF">SAMN05443637_11756</name>
</gene>
<keyword evidence="4" id="KW-0804">Transcription</keyword>
<dbReference type="SUPFAM" id="SSF46785">
    <property type="entry name" value="Winged helix' DNA-binding domain"/>
    <property type="match status" value="1"/>
</dbReference>
<dbReference type="SUPFAM" id="SSF55781">
    <property type="entry name" value="GAF domain-like"/>
    <property type="match status" value="1"/>
</dbReference>
<dbReference type="GO" id="GO:0003677">
    <property type="term" value="F:DNA binding"/>
    <property type="evidence" value="ECO:0007669"/>
    <property type="project" value="UniProtKB-KW"/>
</dbReference>
<dbReference type="GO" id="GO:0006071">
    <property type="term" value="P:glycerol metabolic process"/>
    <property type="evidence" value="ECO:0007669"/>
    <property type="project" value="UniProtKB-KW"/>
</dbReference>
<keyword evidence="10" id="KW-1185">Reference proteome</keyword>